<dbReference type="GO" id="GO:0015199">
    <property type="term" value="F:amino-acid betaine transmembrane transporter activity"/>
    <property type="evidence" value="ECO:0007669"/>
    <property type="project" value="TreeGrafter"/>
</dbReference>
<protein>
    <submittedName>
        <fullName evidence="10">Cation/cationic drug transporter</fullName>
    </submittedName>
</protein>
<dbReference type="STRING" id="767434.Fraau_2674"/>
<dbReference type="FunFam" id="1.10.3730.20:FF:000001">
    <property type="entry name" value="Quaternary ammonium compound resistance transporter SugE"/>
    <property type="match status" value="1"/>
</dbReference>
<dbReference type="GO" id="GO:0031460">
    <property type="term" value="P:glycine betaine transport"/>
    <property type="evidence" value="ECO:0007669"/>
    <property type="project" value="TreeGrafter"/>
</dbReference>
<keyword evidence="5 9" id="KW-1133">Transmembrane helix</keyword>
<feature type="transmembrane region" description="Helical" evidence="9">
    <location>
        <begin position="60"/>
        <end position="81"/>
    </location>
</feature>
<evidence type="ECO:0000313" key="10">
    <source>
        <dbReference type="EMBL" id="AFC87017.1"/>
    </source>
</evidence>
<evidence type="ECO:0000256" key="6">
    <source>
        <dbReference type="ARBA" id="ARBA00023136"/>
    </source>
</evidence>
<dbReference type="SUPFAM" id="SSF103481">
    <property type="entry name" value="Multidrug resistance efflux transporter EmrE"/>
    <property type="match status" value="1"/>
</dbReference>
<evidence type="ECO:0000256" key="5">
    <source>
        <dbReference type="ARBA" id="ARBA00022989"/>
    </source>
</evidence>
<keyword evidence="3" id="KW-1003">Cell membrane</keyword>
<evidence type="ECO:0000256" key="4">
    <source>
        <dbReference type="ARBA" id="ARBA00022692"/>
    </source>
</evidence>
<proteinExistence type="inferred from homology"/>
<dbReference type="InterPro" id="IPR000390">
    <property type="entry name" value="Small_drug/metabolite_transptr"/>
</dbReference>
<organism evidence="10 11">
    <name type="scientific">Frateuria aurantia (strain ATCC 33424 / DSM 6220 / KCTC 2777 / LMG 1558 / NBRC 3245 / NCIMB 13370)</name>
    <name type="common">Acetobacter aurantius</name>
    <dbReference type="NCBI Taxonomy" id="767434"/>
    <lineage>
        <taxon>Bacteria</taxon>
        <taxon>Pseudomonadati</taxon>
        <taxon>Pseudomonadota</taxon>
        <taxon>Gammaproteobacteria</taxon>
        <taxon>Lysobacterales</taxon>
        <taxon>Rhodanobacteraceae</taxon>
        <taxon>Frateuria</taxon>
    </lineage>
</organism>
<dbReference type="Gene3D" id="1.10.3730.20">
    <property type="match status" value="1"/>
</dbReference>
<keyword evidence="4 8" id="KW-0812">Transmembrane</keyword>
<dbReference type="eggNOG" id="COG2076">
    <property type="taxonomic scope" value="Bacteria"/>
</dbReference>
<evidence type="ECO:0000256" key="3">
    <source>
        <dbReference type="ARBA" id="ARBA00022475"/>
    </source>
</evidence>
<dbReference type="InterPro" id="IPR037185">
    <property type="entry name" value="EmrE-like"/>
</dbReference>
<reference evidence="10" key="1">
    <citation type="submission" date="2012-02" db="EMBL/GenBank/DDBJ databases">
        <title>The complete genome of Frateuria aurantia DSM 6220.</title>
        <authorList>
            <consortium name="US DOE Joint Genome Institute (JGI-PGF)"/>
            <person name="Lucas S."/>
            <person name="Copeland A."/>
            <person name="Lapidus A."/>
            <person name="Glavina del Rio T."/>
            <person name="Dalin E."/>
            <person name="Tice H."/>
            <person name="Bruce D."/>
            <person name="Goodwin L."/>
            <person name="Pitluck S."/>
            <person name="Peters L."/>
            <person name="Ovchinnikova G."/>
            <person name="Teshima H."/>
            <person name="Kyrpides N."/>
            <person name="Mavromatis K."/>
            <person name="Ivanova N."/>
            <person name="Brettin T."/>
            <person name="Detter J.C."/>
            <person name="Han C."/>
            <person name="Larimer F."/>
            <person name="Land M."/>
            <person name="Hauser L."/>
            <person name="Markowitz V."/>
            <person name="Cheng J.-F."/>
            <person name="Hugenholtz P."/>
            <person name="Woyke T."/>
            <person name="Wu D."/>
            <person name="Brambilla E."/>
            <person name="Klenk H.-P."/>
            <person name="Eisen J.A."/>
        </authorList>
    </citation>
    <scope>NUCLEOTIDE SEQUENCE</scope>
    <source>
        <strain evidence="10">DSM 6220</strain>
    </source>
</reference>
<keyword evidence="6 9" id="KW-0472">Membrane</keyword>
<dbReference type="GO" id="GO:0015297">
    <property type="term" value="F:antiporter activity"/>
    <property type="evidence" value="ECO:0007669"/>
    <property type="project" value="TreeGrafter"/>
</dbReference>
<keyword evidence="11" id="KW-1185">Reference proteome</keyword>
<name>H8KYY7_FRAAD</name>
<dbReference type="GO" id="GO:0015220">
    <property type="term" value="F:choline transmembrane transporter activity"/>
    <property type="evidence" value="ECO:0007669"/>
    <property type="project" value="TreeGrafter"/>
</dbReference>
<dbReference type="HOGENOM" id="CLU_133067_0_2_6"/>
<gene>
    <name evidence="10" type="ordered locus">Fraau_2674</name>
</gene>
<dbReference type="PANTHER" id="PTHR30561:SF1">
    <property type="entry name" value="MULTIDRUG TRANSPORTER EMRE"/>
    <property type="match status" value="1"/>
</dbReference>
<evidence type="ECO:0000256" key="2">
    <source>
        <dbReference type="ARBA" id="ARBA00022448"/>
    </source>
</evidence>
<dbReference type="Pfam" id="PF00893">
    <property type="entry name" value="Multi_Drug_Res"/>
    <property type="match status" value="1"/>
</dbReference>
<evidence type="ECO:0000256" key="7">
    <source>
        <dbReference type="ARBA" id="ARBA00038032"/>
    </source>
</evidence>
<accession>H8KYY7</accession>
<dbReference type="PANTHER" id="PTHR30561">
    <property type="entry name" value="SMR FAMILY PROTON-DEPENDENT DRUG EFFLUX TRANSPORTER SUGE"/>
    <property type="match status" value="1"/>
</dbReference>
<evidence type="ECO:0000256" key="1">
    <source>
        <dbReference type="ARBA" id="ARBA00004651"/>
    </source>
</evidence>
<dbReference type="InterPro" id="IPR045324">
    <property type="entry name" value="Small_multidrug_res"/>
</dbReference>
<evidence type="ECO:0000313" key="11">
    <source>
        <dbReference type="Proteomes" id="UP000005234"/>
    </source>
</evidence>
<sequence>MVLPAWLALAIAIAAEVIGTSCLKACQGFTQPWPSLGAVLAYALTFYCLSLALKTIPIGVAYAIWSGAGTILLAVIGLLVFRQKPDLAALIGMSLIIAGVLVIHLGSHSETS</sequence>
<dbReference type="GO" id="GO:0005886">
    <property type="term" value="C:plasma membrane"/>
    <property type="evidence" value="ECO:0007669"/>
    <property type="project" value="UniProtKB-SubCell"/>
</dbReference>
<dbReference type="Proteomes" id="UP000005234">
    <property type="component" value="Chromosome"/>
</dbReference>
<evidence type="ECO:0000256" key="8">
    <source>
        <dbReference type="RuleBase" id="RU003942"/>
    </source>
</evidence>
<dbReference type="GO" id="GO:1990961">
    <property type="term" value="P:xenobiotic detoxification by transmembrane export across the plasma membrane"/>
    <property type="evidence" value="ECO:0007669"/>
    <property type="project" value="UniProtKB-ARBA"/>
</dbReference>
<dbReference type="KEGG" id="fau:Fraau_2674"/>
<dbReference type="EMBL" id="CP003350">
    <property type="protein sequence ID" value="AFC87017.1"/>
    <property type="molecule type" value="Genomic_DNA"/>
</dbReference>
<evidence type="ECO:0000256" key="9">
    <source>
        <dbReference type="SAM" id="Phobius"/>
    </source>
</evidence>
<comment type="subcellular location">
    <subcellularLocation>
        <location evidence="1 8">Cell membrane</location>
        <topology evidence="1 8">Multi-pass membrane protein</topology>
    </subcellularLocation>
</comment>
<comment type="similarity">
    <text evidence="7 8">Belongs to the drug/metabolite transporter (DMT) superfamily. Small multidrug resistance (SMR) (TC 2.A.7.1) family.</text>
</comment>
<feature type="transmembrane region" description="Helical" evidence="9">
    <location>
        <begin position="87"/>
        <end position="106"/>
    </location>
</feature>
<keyword evidence="2" id="KW-0813">Transport</keyword>
<dbReference type="AlphaFoldDB" id="H8KYY7"/>
<feature type="transmembrane region" description="Helical" evidence="9">
    <location>
        <begin position="35"/>
        <end position="53"/>
    </location>
</feature>